<dbReference type="Gene3D" id="3.40.50.300">
    <property type="entry name" value="P-loop containing nucleotide triphosphate hydrolases"/>
    <property type="match status" value="1"/>
</dbReference>
<keyword evidence="2" id="KW-1185">Reference proteome</keyword>
<evidence type="ECO:0000313" key="2">
    <source>
        <dbReference type="Proteomes" id="UP000721415"/>
    </source>
</evidence>
<dbReference type="InterPro" id="IPR050238">
    <property type="entry name" value="DNA_Rep/Repair_Clamp_Loader"/>
</dbReference>
<dbReference type="SUPFAM" id="SSF52540">
    <property type="entry name" value="P-loop containing nucleoside triphosphate hydrolases"/>
    <property type="match status" value="1"/>
</dbReference>
<dbReference type="PANTHER" id="PTHR11669:SF8">
    <property type="entry name" value="DNA POLYMERASE III SUBUNIT DELTA"/>
    <property type="match status" value="1"/>
</dbReference>
<reference evidence="1 2" key="1">
    <citation type="submission" date="2020-07" db="EMBL/GenBank/DDBJ databases">
        <title>Facklamia lactis sp. nov., isolated from raw milk.</title>
        <authorList>
            <person name="Doll E.V."/>
            <person name="Huptas C."/>
            <person name="Staib L."/>
            <person name="Wenning M."/>
            <person name="Scherer S."/>
        </authorList>
    </citation>
    <scope>NUCLEOTIDE SEQUENCE [LARGE SCALE GENOMIC DNA]</scope>
    <source>
        <strain evidence="1 2">DSM 111018</strain>
    </source>
</reference>
<comment type="caution">
    <text evidence="1">The sequence shown here is derived from an EMBL/GenBank/DDBJ whole genome shotgun (WGS) entry which is preliminary data.</text>
</comment>
<sequence>MEIKDAKVYFWQLIQQKQLSHAYLLTGKSIAEKRELTQWIVQSLICEKPHASGGACLNCMDCQRVAQGQFADWMTIQPEGKTIKVDQIRDLKEWLSTSPLEASFKIAVIEQADLMGNAAANALLLFLEEPAENVYIFLYSQQADQLLPTIVSRTQELLIVESKIEDQLDALVQNGIHRQHAYLMKQMGSDDTLVEAYQAEEFEQWIISLNHFYELIISRDPYSFVWVQQQLKGYLSYWQARAGIDYLIWLNSYLLLDRYSLSEDETNFSPKMLKVFDKVKLNSTSTLHHEINNLLFDSKIYLNANVSPQLIYEKIAICSCRW</sequence>
<accession>A0ABS0LV16</accession>
<dbReference type="Pfam" id="PF13177">
    <property type="entry name" value="DNA_pol3_delta2"/>
    <property type="match status" value="1"/>
</dbReference>
<proteinExistence type="predicted"/>
<gene>
    <name evidence="1" type="ORF">HZY91_09690</name>
</gene>
<dbReference type="InterPro" id="IPR027417">
    <property type="entry name" value="P-loop_NTPase"/>
</dbReference>
<protein>
    <submittedName>
        <fullName evidence="1">DNA polymerase III subunit delta</fullName>
    </submittedName>
</protein>
<name>A0ABS0LV16_9LACT</name>
<dbReference type="RefSeq" id="WP_197116058.1">
    <property type="nucleotide sequence ID" value="NZ_JACBXQ010000006.1"/>
</dbReference>
<organism evidence="1 2">
    <name type="scientific">Facklamia lactis</name>
    <dbReference type="NCBI Taxonomy" id="2749967"/>
    <lineage>
        <taxon>Bacteria</taxon>
        <taxon>Bacillati</taxon>
        <taxon>Bacillota</taxon>
        <taxon>Bacilli</taxon>
        <taxon>Lactobacillales</taxon>
        <taxon>Aerococcaceae</taxon>
        <taxon>Facklamia</taxon>
    </lineage>
</organism>
<dbReference type="PANTHER" id="PTHR11669">
    <property type="entry name" value="REPLICATION FACTOR C / DNA POLYMERASE III GAMMA-TAU SUBUNIT"/>
    <property type="match status" value="1"/>
</dbReference>
<dbReference type="Proteomes" id="UP000721415">
    <property type="component" value="Unassembled WGS sequence"/>
</dbReference>
<evidence type="ECO:0000313" key="1">
    <source>
        <dbReference type="EMBL" id="MBG9987139.1"/>
    </source>
</evidence>
<dbReference type="EMBL" id="JACBXQ010000006">
    <property type="protein sequence ID" value="MBG9987139.1"/>
    <property type="molecule type" value="Genomic_DNA"/>
</dbReference>